<evidence type="ECO:0000256" key="7">
    <source>
        <dbReference type="RuleBase" id="RU004417"/>
    </source>
</evidence>
<evidence type="ECO:0000256" key="5">
    <source>
        <dbReference type="PIRSR" id="PIRSR000185-2"/>
    </source>
</evidence>
<evidence type="ECO:0000256" key="6">
    <source>
        <dbReference type="PIRSR" id="PIRSR000185-3"/>
    </source>
</evidence>
<dbReference type="GO" id="GO:0000166">
    <property type="term" value="F:nucleotide binding"/>
    <property type="evidence" value="ECO:0007669"/>
    <property type="project" value="UniProtKB-KW"/>
</dbReference>
<dbReference type="PIRSF" id="PIRSF000185">
    <property type="entry name" value="Glu_DH"/>
    <property type="match status" value="1"/>
</dbReference>
<dbReference type="InterPro" id="IPR006096">
    <property type="entry name" value="Glu/Leu/Phe/Val/Trp_DH_C"/>
</dbReference>
<evidence type="ECO:0000256" key="3">
    <source>
        <dbReference type="PIRNR" id="PIRNR000185"/>
    </source>
</evidence>
<feature type="active site" description="Proton donor" evidence="4">
    <location>
        <position position="107"/>
    </location>
</feature>
<dbReference type="InterPro" id="IPR006097">
    <property type="entry name" value="Glu/Leu/Phe/Val/Trp_DH_dimer"/>
</dbReference>
<dbReference type="CDD" id="cd01076">
    <property type="entry name" value="NAD_bind_1_Glu_DH"/>
    <property type="match status" value="1"/>
</dbReference>
<feature type="binding site" evidence="5">
    <location>
        <position position="350"/>
    </location>
    <ligand>
        <name>substrate</name>
    </ligand>
</feature>
<gene>
    <name evidence="9" type="ORF">KSF_032020</name>
</gene>
<keyword evidence="5" id="KW-0547">Nucleotide-binding</keyword>
<dbReference type="InterPro" id="IPR033922">
    <property type="entry name" value="NAD_bind_Glu_DH"/>
</dbReference>
<feature type="binding site" evidence="5">
    <location>
        <position position="95"/>
    </location>
    <ligand>
        <name>substrate</name>
    </ligand>
</feature>
<dbReference type="InterPro" id="IPR006095">
    <property type="entry name" value="Glu/Leu/Phe/Val/Trp_DH"/>
</dbReference>
<dbReference type="SUPFAM" id="SSF51735">
    <property type="entry name" value="NAD(P)-binding Rossmann-fold domains"/>
    <property type="match status" value="1"/>
</dbReference>
<evidence type="ECO:0000313" key="10">
    <source>
        <dbReference type="Proteomes" id="UP000597444"/>
    </source>
</evidence>
<dbReference type="AlphaFoldDB" id="A0A8J3IKI8"/>
<feature type="domain" description="Glutamate/phenylalanine/leucine/valine/L-tryptophan dehydrogenase C-terminal" evidence="8">
    <location>
        <begin position="184"/>
        <end position="414"/>
    </location>
</feature>
<sequence>MAIDIMNPYEMAVAQFEDAGRRLGLSQAMRAILSKPKRELTVNFPVRMDNGDVRMFTGYRVQHNINRGPAKGGIRYSPQVSLDEVRALAMWMTWKCAVVGIPFGGAKGGVICDPHQMSHAELERLTRRYATEISILIGPDSDIPAPDMNTNPQVMAWIMDTYSMHKGYSVPAAITGKPLAIGGSEGRLEATARGVQFVTREAMRDRGMKPEETTVVIQGFGNVGSITARLISEMGCKVVGVSDISGGVYNPAGLDVYKTLRYSREHGGLKGLPGAEAVTNQELLELPCTVLIPAALENQLTRSNAPRIQARMIIEAANGPTTPEADMILNERGIPVIPDILANAGGVTVSYFEWVQDLQRFFWAENEINNRLESIMTRAYRAMCDKAEEQQVNLRLGAYLLAVARVAEATEIRGVYP</sequence>
<dbReference type="RefSeq" id="WP_220203954.1">
    <property type="nucleotide sequence ID" value="NZ_BNJK01000001.1"/>
</dbReference>
<dbReference type="Gene3D" id="3.40.50.10860">
    <property type="entry name" value="Leucine Dehydrogenase, chain A, domain 1"/>
    <property type="match status" value="1"/>
</dbReference>
<comment type="caution">
    <text evidence="9">The sequence shown here is derived from an EMBL/GenBank/DDBJ whole genome shotgun (WGS) entry which is preliminary data.</text>
</comment>
<dbReference type="InterPro" id="IPR014362">
    <property type="entry name" value="Glu_DH"/>
</dbReference>
<protein>
    <recommendedName>
        <fullName evidence="3">Glutamate dehydrogenase</fullName>
    </recommendedName>
</protein>
<evidence type="ECO:0000259" key="8">
    <source>
        <dbReference type="SMART" id="SM00839"/>
    </source>
</evidence>
<dbReference type="InterPro" id="IPR033524">
    <property type="entry name" value="Glu/Leu/Phe/Val_DH_AS"/>
</dbReference>
<reference evidence="9" key="1">
    <citation type="submission" date="2020-10" db="EMBL/GenBank/DDBJ databases">
        <title>Taxonomic study of unclassified bacteria belonging to the class Ktedonobacteria.</title>
        <authorList>
            <person name="Yabe S."/>
            <person name="Wang C.M."/>
            <person name="Zheng Y."/>
            <person name="Sakai Y."/>
            <person name="Cavaletti L."/>
            <person name="Monciardini P."/>
            <person name="Donadio S."/>
        </authorList>
    </citation>
    <scope>NUCLEOTIDE SEQUENCE</scope>
    <source>
        <strain evidence="9">ID150040</strain>
    </source>
</reference>
<keyword evidence="5" id="KW-0520">NAD</keyword>
<keyword evidence="10" id="KW-1185">Reference proteome</keyword>
<dbReference type="PRINTS" id="PR00082">
    <property type="entry name" value="GLFDHDRGNASE"/>
</dbReference>
<dbReference type="GO" id="GO:0004352">
    <property type="term" value="F:glutamate dehydrogenase (NAD+) activity"/>
    <property type="evidence" value="ECO:0007669"/>
    <property type="project" value="TreeGrafter"/>
</dbReference>
<feature type="binding site" evidence="5">
    <location>
        <position position="191"/>
    </location>
    <ligand>
        <name>NAD(+)</name>
        <dbReference type="ChEBI" id="CHEBI:57540"/>
    </ligand>
</feature>
<comment type="similarity">
    <text evidence="1 3 7">Belongs to the Glu/Leu/Phe/Val dehydrogenases family.</text>
</comment>
<dbReference type="Pfam" id="PF00208">
    <property type="entry name" value="ELFV_dehydrog"/>
    <property type="match status" value="1"/>
</dbReference>
<dbReference type="GO" id="GO:0006538">
    <property type="term" value="P:L-glutamate catabolic process"/>
    <property type="evidence" value="ECO:0007669"/>
    <property type="project" value="TreeGrafter"/>
</dbReference>
<feature type="binding site" evidence="5">
    <location>
        <position position="222"/>
    </location>
    <ligand>
        <name>NAD(+)</name>
        <dbReference type="ChEBI" id="CHEBI:57540"/>
    </ligand>
</feature>
<dbReference type="PANTHER" id="PTHR11606:SF13">
    <property type="entry name" value="GLUTAMATE DEHYDROGENASE 1, MITOCHONDRIAL"/>
    <property type="match status" value="1"/>
</dbReference>
<evidence type="ECO:0000313" key="9">
    <source>
        <dbReference type="EMBL" id="GHO93154.1"/>
    </source>
</evidence>
<dbReference type="InterPro" id="IPR046346">
    <property type="entry name" value="Aminoacid_DH-like_N_sf"/>
</dbReference>
<dbReference type="PROSITE" id="PS00074">
    <property type="entry name" value="GLFV_DEHYDROGENASE"/>
    <property type="match status" value="1"/>
</dbReference>
<evidence type="ECO:0000256" key="4">
    <source>
        <dbReference type="PIRSR" id="PIRSR000185-1"/>
    </source>
</evidence>
<dbReference type="FunFam" id="3.40.50.10860:FF:000003">
    <property type="entry name" value="Glutamate dehydrogenase"/>
    <property type="match status" value="1"/>
</dbReference>
<keyword evidence="2 3" id="KW-0560">Oxidoreductase</keyword>
<feature type="binding site" evidence="5">
    <location>
        <position position="71"/>
    </location>
    <ligand>
        <name>substrate</name>
    </ligand>
</feature>
<accession>A0A8J3IKI8</accession>
<name>A0A8J3IKI8_9CHLR</name>
<organism evidence="9 10">
    <name type="scientific">Reticulibacter mediterranei</name>
    <dbReference type="NCBI Taxonomy" id="2778369"/>
    <lineage>
        <taxon>Bacteria</taxon>
        <taxon>Bacillati</taxon>
        <taxon>Chloroflexota</taxon>
        <taxon>Ktedonobacteria</taxon>
        <taxon>Ktedonobacterales</taxon>
        <taxon>Reticulibacteraceae</taxon>
        <taxon>Reticulibacter</taxon>
    </lineage>
</organism>
<proteinExistence type="inferred from homology"/>
<dbReference type="SMART" id="SM00839">
    <property type="entry name" value="ELFV_dehydrog"/>
    <property type="match status" value="1"/>
</dbReference>
<dbReference type="SUPFAM" id="SSF53223">
    <property type="entry name" value="Aminoacid dehydrogenase-like, N-terminal domain"/>
    <property type="match status" value="1"/>
</dbReference>
<dbReference type="Gene3D" id="3.40.50.720">
    <property type="entry name" value="NAD(P)-binding Rossmann-like Domain"/>
    <property type="match status" value="1"/>
</dbReference>
<feature type="site" description="Important for catalysis" evidence="6">
    <location>
        <position position="147"/>
    </location>
</feature>
<evidence type="ECO:0000256" key="2">
    <source>
        <dbReference type="ARBA" id="ARBA00023002"/>
    </source>
</evidence>
<dbReference type="Proteomes" id="UP000597444">
    <property type="component" value="Unassembled WGS sequence"/>
</dbReference>
<dbReference type="EMBL" id="BNJK01000001">
    <property type="protein sequence ID" value="GHO93154.1"/>
    <property type="molecule type" value="Genomic_DNA"/>
</dbReference>
<dbReference type="Pfam" id="PF02812">
    <property type="entry name" value="ELFV_dehydrog_N"/>
    <property type="match status" value="1"/>
</dbReference>
<evidence type="ECO:0000256" key="1">
    <source>
        <dbReference type="ARBA" id="ARBA00006382"/>
    </source>
</evidence>
<dbReference type="InterPro" id="IPR036291">
    <property type="entry name" value="NAD(P)-bd_dom_sf"/>
</dbReference>
<dbReference type="PANTHER" id="PTHR11606">
    <property type="entry name" value="GLUTAMATE DEHYDROGENASE"/>
    <property type="match status" value="1"/>
</dbReference>